<proteinExistence type="predicted"/>
<dbReference type="Proteomes" id="UP000224567">
    <property type="component" value="Unassembled WGS sequence"/>
</dbReference>
<dbReference type="FunFam" id="3.30.200.20:FF:000178">
    <property type="entry name" value="serine/threonine-protein kinase PBS1-like"/>
    <property type="match status" value="1"/>
</dbReference>
<dbReference type="GO" id="GO:0005524">
    <property type="term" value="F:ATP binding"/>
    <property type="evidence" value="ECO:0007669"/>
    <property type="project" value="UniProtKB-UniRule"/>
</dbReference>
<dbReference type="InterPro" id="IPR001245">
    <property type="entry name" value="Ser-Thr/Tyr_kinase_cat_dom"/>
</dbReference>
<dbReference type="InterPro" id="IPR011009">
    <property type="entry name" value="Kinase-like_dom_sf"/>
</dbReference>
<dbReference type="InterPro" id="IPR017441">
    <property type="entry name" value="Protein_kinase_ATP_BS"/>
</dbReference>
<dbReference type="PANTHER" id="PTHR47976">
    <property type="entry name" value="G-TYPE LECTIN S-RECEPTOR-LIKE SERINE/THREONINE-PROTEIN KINASE SD2-5"/>
    <property type="match status" value="1"/>
</dbReference>
<dbReference type="GO" id="GO:0004672">
    <property type="term" value="F:protein kinase activity"/>
    <property type="evidence" value="ECO:0007669"/>
    <property type="project" value="InterPro"/>
</dbReference>
<dbReference type="PROSITE" id="PS50011">
    <property type="entry name" value="PROTEIN_KINASE_DOM"/>
    <property type="match status" value="1"/>
</dbReference>
<keyword evidence="8" id="KW-1185">Reference proteome</keyword>
<evidence type="ECO:0000313" key="7">
    <source>
        <dbReference type="EMBL" id="PHT43599.1"/>
    </source>
</evidence>
<keyword evidence="3 5" id="KW-0547">Nucleotide-binding</keyword>
<dbReference type="InterPro" id="IPR000719">
    <property type="entry name" value="Prot_kinase_dom"/>
</dbReference>
<dbReference type="Pfam" id="PF08276">
    <property type="entry name" value="PAN_2"/>
    <property type="match status" value="1"/>
</dbReference>
<gene>
    <name evidence="7" type="ORF">CQW23_17624</name>
</gene>
<evidence type="ECO:0000313" key="8">
    <source>
        <dbReference type="Proteomes" id="UP000224567"/>
    </source>
</evidence>
<dbReference type="Gene3D" id="3.30.200.20">
    <property type="entry name" value="Phosphorylase Kinase, domain 1"/>
    <property type="match status" value="1"/>
</dbReference>
<organism evidence="7 8">
    <name type="scientific">Capsicum baccatum</name>
    <name type="common">Peruvian pepper</name>
    <dbReference type="NCBI Taxonomy" id="33114"/>
    <lineage>
        <taxon>Eukaryota</taxon>
        <taxon>Viridiplantae</taxon>
        <taxon>Streptophyta</taxon>
        <taxon>Embryophyta</taxon>
        <taxon>Tracheophyta</taxon>
        <taxon>Spermatophyta</taxon>
        <taxon>Magnoliopsida</taxon>
        <taxon>eudicotyledons</taxon>
        <taxon>Gunneridae</taxon>
        <taxon>Pentapetalae</taxon>
        <taxon>asterids</taxon>
        <taxon>lamiids</taxon>
        <taxon>Solanales</taxon>
        <taxon>Solanaceae</taxon>
        <taxon>Solanoideae</taxon>
        <taxon>Capsiceae</taxon>
        <taxon>Capsicum</taxon>
    </lineage>
</organism>
<evidence type="ECO:0000259" key="6">
    <source>
        <dbReference type="PROSITE" id="PS50011"/>
    </source>
</evidence>
<sequence>MICGRYDICTCDGQCSYPPEKNFFRPLDERKKNVGCSQLTSINCNTLQYHSFIEPRNTTYFAFELNDELASGILWFEGKKMEDCKRTCLRHCSCKAVVLRDDSDGARNGSCLLLNEIVSLIDEEGIDKRVFLKWTHDSRNAGDFLDLKPILLGILTRFTYNEFKIITKDFSKKLGEGRFGAVYEGTLTNGTKIAVKCLDGLGHVMESFLTEAKIFGGINLVNLVKLIGFCVESNERLLIYKHMVNRSLDRWIYNGFTWCTNKG</sequence>
<protein>
    <recommendedName>
        <fullName evidence="6">Protein kinase domain-containing protein</fullName>
    </recommendedName>
</protein>
<dbReference type="InterPro" id="IPR051343">
    <property type="entry name" value="G-type_lectin_kinases/EP1-like"/>
</dbReference>
<dbReference type="Pfam" id="PF07714">
    <property type="entry name" value="PK_Tyr_Ser-Thr"/>
    <property type="match status" value="1"/>
</dbReference>
<evidence type="ECO:0000256" key="1">
    <source>
        <dbReference type="ARBA" id="ARBA00022679"/>
    </source>
</evidence>
<dbReference type="SUPFAM" id="SSF56112">
    <property type="entry name" value="Protein kinase-like (PK-like)"/>
    <property type="match status" value="1"/>
</dbReference>
<keyword evidence="4 5" id="KW-0067">ATP-binding</keyword>
<dbReference type="PANTHER" id="PTHR47976:SF88">
    <property type="entry name" value="RECEPTOR-LIKE SERINE_THREONINE-PROTEIN KINASE"/>
    <property type="match status" value="1"/>
</dbReference>
<dbReference type="AlphaFoldDB" id="A0A2G2WEJ2"/>
<keyword evidence="2" id="KW-0732">Signal</keyword>
<dbReference type="PROSITE" id="PS00107">
    <property type="entry name" value="PROTEIN_KINASE_ATP"/>
    <property type="match status" value="1"/>
</dbReference>
<reference evidence="8" key="2">
    <citation type="journal article" date="2017" name="J. Anim. Genet.">
        <title>Multiple reference genome sequences of hot pepper reveal the massive evolution of plant disease resistance genes by retroduplication.</title>
        <authorList>
            <person name="Kim S."/>
            <person name="Park J."/>
            <person name="Yeom S.-I."/>
            <person name="Kim Y.-M."/>
            <person name="Seo E."/>
            <person name="Kim K.-T."/>
            <person name="Kim M.-S."/>
            <person name="Lee J.M."/>
            <person name="Cheong K."/>
            <person name="Shin H.-S."/>
            <person name="Kim S.-B."/>
            <person name="Han K."/>
            <person name="Lee J."/>
            <person name="Park M."/>
            <person name="Lee H.-A."/>
            <person name="Lee H.-Y."/>
            <person name="Lee Y."/>
            <person name="Oh S."/>
            <person name="Lee J.H."/>
            <person name="Choi E."/>
            <person name="Choi E."/>
            <person name="Lee S.E."/>
            <person name="Jeon J."/>
            <person name="Kim H."/>
            <person name="Choi G."/>
            <person name="Song H."/>
            <person name="Lee J."/>
            <person name="Lee S.-C."/>
            <person name="Kwon J.-K."/>
            <person name="Lee H.-Y."/>
            <person name="Koo N."/>
            <person name="Hong Y."/>
            <person name="Kim R.W."/>
            <person name="Kang W.-H."/>
            <person name="Huh J.H."/>
            <person name="Kang B.-C."/>
            <person name="Yang T.-J."/>
            <person name="Lee Y.-H."/>
            <person name="Bennetzen J.L."/>
            <person name="Choi D."/>
        </authorList>
    </citation>
    <scope>NUCLEOTIDE SEQUENCE [LARGE SCALE GENOMIC DNA]</scope>
    <source>
        <strain evidence="8">cv. PBC81</strain>
    </source>
</reference>
<evidence type="ECO:0000256" key="2">
    <source>
        <dbReference type="ARBA" id="ARBA00022729"/>
    </source>
</evidence>
<evidence type="ECO:0000256" key="3">
    <source>
        <dbReference type="ARBA" id="ARBA00022741"/>
    </source>
</evidence>
<evidence type="ECO:0000256" key="4">
    <source>
        <dbReference type="ARBA" id="ARBA00022840"/>
    </source>
</evidence>
<feature type="binding site" evidence="5">
    <location>
        <position position="196"/>
    </location>
    <ligand>
        <name>ATP</name>
        <dbReference type="ChEBI" id="CHEBI:30616"/>
    </ligand>
</feature>
<feature type="domain" description="Protein kinase" evidence="6">
    <location>
        <begin position="168"/>
        <end position="263"/>
    </location>
</feature>
<dbReference type="InterPro" id="IPR003609">
    <property type="entry name" value="Pan_app"/>
</dbReference>
<reference evidence="7 8" key="1">
    <citation type="journal article" date="2017" name="Genome Biol.">
        <title>New reference genome sequences of hot pepper reveal the massive evolution of plant disease-resistance genes by retroduplication.</title>
        <authorList>
            <person name="Kim S."/>
            <person name="Park J."/>
            <person name="Yeom S.I."/>
            <person name="Kim Y.M."/>
            <person name="Seo E."/>
            <person name="Kim K.T."/>
            <person name="Kim M.S."/>
            <person name="Lee J.M."/>
            <person name="Cheong K."/>
            <person name="Shin H.S."/>
            <person name="Kim S.B."/>
            <person name="Han K."/>
            <person name="Lee J."/>
            <person name="Park M."/>
            <person name="Lee H.A."/>
            <person name="Lee H.Y."/>
            <person name="Lee Y."/>
            <person name="Oh S."/>
            <person name="Lee J.H."/>
            <person name="Choi E."/>
            <person name="Choi E."/>
            <person name="Lee S.E."/>
            <person name="Jeon J."/>
            <person name="Kim H."/>
            <person name="Choi G."/>
            <person name="Song H."/>
            <person name="Lee J."/>
            <person name="Lee S.C."/>
            <person name="Kwon J.K."/>
            <person name="Lee H.Y."/>
            <person name="Koo N."/>
            <person name="Hong Y."/>
            <person name="Kim R.W."/>
            <person name="Kang W.H."/>
            <person name="Huh J.H."/>
            <person name="Kang B.C."/>
            <person name="Yang T.J."/>
            <person name="Lee Y.H."/>
            <person name="Bennetzen J.L."/>
            <person name="Choi D."/>
        </authorList>
    </citation>
    <scope>NUCLEOTIDE SEQUENCE [LARGE SCALE GENOMIC DNA]</scope>
    <source>
        <strain evidence="8">cv. PBC81</strain>
    </source>
</reference>
<keyword evidence="1" id="KW-0808">Transferase</keyword>
<dbReference type="OrthoDB" id="4062651at2759"/>
<evidence type="ECO:0000256" key="5">
    <source>
        <dbReference type="PROSITE-ProRule" id="PRU10141"/>
    </source>
</evidence>
<accession>A0A2G2WEJ2</accession>
<name>A0A2G2WEJ2_CAPBA</name>
<comment type="caution">
    <text evidence="7">The sequence shown here is derived from an EMBL/GenBank/DDBJ whole genome shotgun (WGS) entry which is preliminary data.</text>
</comment>
<dbReference type="EMBL" id="MLFT02000007">
    <property type="protein sequence ID" value="PHT43599.1"/>
    <property type="molecule type" value="Genomic_DNA"/>
</dbReference>